<dbReference type="RefSeq" id="WP_377766048.1">
    <property type="nucleotide sequence ID" value="NZ_JBHULB010000007.1"/>
</dbReference>
<comment type="caution">
    <text evidence="1">The sequence shown here is derived from an EMBL/GenBank/DDBJ whole genome shotgun (WGS) entry which is preliminary data.</text>
</comment>
<protein>
    <submittedName>
        <fullName evidence="1">Uncharacterized protein</fullName>
    </submittedName>
</protein>
<organism evidence="1 2">
    <name type="scientific">Croceitalea marina</name>
    <dbReference type="NCBI Taxonomy" id="1775166"/>
    <lineage>
        <taxon>Bacteria</taxon>
        <taxon>Pseudomonadati</taxon>
        <taxon>Bacteroidota</taxon>
        <taxon>Flavobacteriia</taxon>
        <taxon>Flavobacteriales</taxon>
        <taxon>Flavobacteriaceae</taxon>
        <taxon>Croceitalea</taxon>
    </lineage>
</organism>
<dbReference type="EMBL" id="JBHULB010000007">
    <property type="protein sequence ID" value="MFD2586471.1"/>
    <property type="molecule type" value="Genomic_DNA"/>
</dbReference>
<name>A0ABW5MVS1_9FLAO</name>
<dbReference type="Proteomes" id="UP001597526">
    <property type="component" value="Unassembled WGS sequence"/>
</dbReference>
<keyword evidence="2" id="KW-1185">Reference proteome</keyword>
<evidence type="ECO:0000313" key="2">
    <source>
        <dbReference type="Proteomes" id="UP001597526"/>
    </source>
</evidence>
<reference evidence="2" key="1">
    <citation type="journal article" date="2019" name="Int. J. Syst. Evol. Microbiol.">
        <title>The Global Catalogue of Microorganisms (GCM) 10K type strain sequencing project: providing services to taxonomists for standard genome sequencing and annotation.</title>
        <authorList>
            <consortium name="The Broad Institute Genomics Platform"/>
            <consortium name="The Broad Institute Genome Sequencing Center for Infectious Disease"/>
            <person name="Wu L."/>
            <person name="Ma J."/>
        </authorList>
    </citation>
    <scope>NUCLEOTIDE SEQUENCE [LARGE SCALE GENOMIC DNA]</scope>
    <source>
        <strain evidence="2">KCTC 52368</strain>
    </source>
</reference>
<proteinExistence type="predicted"/>
<dbReference type="PROSITE" id="PS51257">
    <property type="entry name" value="PROKAR_LIPOPROTEIN"/>
    <property type="match status" value="1"/>
</dbReference>
<gene>
    <name evidence="1" type="ORF">ACFSQJ_05995</name>
</gene>
<evidence type="ECO:0000313" key="1">
    <source>
        <dbReference type="EMBL" id="MFD2586471.1"/>
    </source>
</evidence>
<sequence>MKKIEYFLYSLFTLLIFSCCPDVSPEIVTAEIEELEILNYEADEKLRLPSNQSIINSSAYAIIIIPNSPSLSEFEPQERNALFRSPDCNKTVDPSFVFEDNIVEVNITSSEDFYENQIGNQDVSALFEFAEILPTNEFGNGYVQIFTADRFSRFNEVIQSGAVRQGYENESLVSFFALKLNFFPIETITTTFTVEFIFESGRRLSEITPEVTIIP</sequence>
<accession>A0ABW5MVS1</accession>